<comment type="caution">
    <text evidence="4">The sequence shown here is derived from an EMBL/GenBank/DDBJ whole genome shotgun (WGS) entry which is preliminary data.</text>
</comment>
<evidence type="ECO:0000313" key="4">
    <source>
        <dbReference type="EMBL" id="TCT11610.1"/>
    </source>
</evidence>
<organism evidence="4 5">
    <name type="scientific">Natranaerovirga pectinivora</name>
    <dbReference type="NCBI Taxonomy" id="682400"/>
    <lineage>
        <taxon>Bacteria</taxon>
        <taxon>Bacillati</taxon>
        <taxon>Bacillota</taxon>
        <taxon>Clostridia</taxon>
        <taxon>Lachnospirales</taxon>
        <taxon>Natranaerovirgaceae</taxon>
        <taxon>Natranaerovirga</taxon>
    </lineage>
</organism>
<dbReference type="Gene3D" id="3.60.21.10">
    <property type="match status" value="1"/>
</dbReference>
<name>A0A4R3MDA5_9FIRM</name>
<protein>
    <recommendedName>
        <fullName evidence="2">Phosphoesterase</fullName>
        <ecNumber evidence="2">3.1.4.-</ecNumber>
    </recommendedName>
</protein>
<dbReference type="InterPro" id="IPR029052">
    <property type="entry name" value="Metallo-depent_PP-like"/>
</dbReference>
<dbReference type="Pfam" id="PF12850">
    <property type="entry name" value="Metallophos_2"/>
    <property type="match status" value="1"/>
</dbReference>
<accession>A0A4R3MDA5</accession>
<dbReference type="InterPro" id="IPR000979">
    <property type="entry name" value="Phosphodiesterase_MJ0936/Vps29"/>
</dbReference>
<dbReference type="SUPFAM" id="SSF56300">
    <property type="entry name" value="Metallo-dependent phosphatases"/>
    <property type="match status" value="1"/>
</dbReference>
<keyword evidence="2" id="KW-0479">Metal-binding</keyword>
<gene>
    <name evidence="4" type="ORF">EDC18_1204</name>
</gene>
<dbReference type="EMBL" id="SMAL01000020">
    <property type="protein sequence ID" value="TCT11610.1"/>
    <property type="molecule type" value="Genomic_DNA"/>
</dbReference>
<evidence type="ECO:0000313" key="5">
    <source>
        <dbReference type="Proteomes" id="UP000294902"/>
    </source>
</evidence>
<dbReference type="EC" id="3.1.4.-" evidence="2"/>
<dbReference type="InterPro" id="IPR024654">
    <property type="entry name" value="Calcineurin-like_PHP_lpxH"/>
</dbReference>
<keyword evidence="5" id="KW-1185">Reference proteome</keyword>
<dbReference type="NCBIfam" id="TIGR00040">
    <property type="entry name" value="yfcE"/>
    <property type="match status" value="1"/>
</dbReference>
<dbReference type="CDD" id="cd00841">
    <property type="entry name" value="MPP_YfcE"/>
    <property type="match status" value="1"/>
</dbReference>
<dbReference type="OrthoDB" id="9800565at2"/>
<dbReference type="NCBIfam" id="NF006988">
    <property type="entry name" value="PRK09453.1"/>
    <property type="match status" value="1"/>
</dbReference>
<dbReference type="PANTHER" id="PTHR11124">
    <property type="entry name" value="VACUOLAR SORTING PROTEIN VPS29"/>
    <property type="match status" value="1"/>
</dbReference>
<comment type="similarity">
    <text evidence="1 2">Belongs to the metallophosphoesterase superfamily. YfcE family.</text>
</comment>
<dbReference type="Proteomes" id="UP000294902">
    <property type="component" value="Unassembled WGS sequence"/>
</dbReference>
<evidence type="ECO:0000256" key="1">
    <source>
        <dbReference type="ARBA" id="ARBA00008950"/>
    </source>
</evidence>
<dbReference type="GO" id="GO:0016787">
    <property type="term" value="F:hydrolase activity"/>
    <property type="evidence" value="ECO:0007669"/>
    <property type="project" value="UniProtKB-UniRule"/>
</dbReference>
<evidence type="ECO:0000259" key="3">
    <source>
        <dbReference type="Pfam" id="PF12850"/>
    </source>
</evidence>
<comment type="cofactor">
    <cofactor evidence="2">
        <name>a divalent metal cation</name>
        <dbReference type="ChEBI" id="CHEBI:60240"/>
    </cofactor>
</comment>
<dbReference type="AlphaFoldDB" id="A0A4R3MDA5"/>
<dbReference type="GO" id="GO:0046872">
    <property type="term" value="F:metal ion binding"/>
    <property type="evidence" value="ECO:0007669"/>
    <property type="project" value="UniProtKB-KW"/>
</dbReference>
<dbReference type="RefSeq" id="WP_132254235.1">
    <property type="nucleotide sequence ID" value="NZ_SMAL01000020.1"/>
</dbReference>
<feature type="domain" description="Calcineurin-like phosphoesterase" evidence="3">
    <location>
        <begin position="1"/>
        <end position="161"/>
    </location>
</feature>
<proteinExistence type="inferred from homology"/>
<dbReference type="InterPro" id="IPR041802">
    <property type="entry name" value="MPP_YfcE"/>
</dbReference>
<reference evidence="4 5" key="1">
    <citation type="submission" date="2019-03" db="EMBL/GenBank/DDBJ databases">
        <title>Genomic Encyclopedia of Type Strains, Phase IV (KMG-IV): sequencing the most valuable type-strain genomes for metagenomic binning, comparative biology and taxonomic classification.</title>
        <authorList>
            <person name="Goeker M."/>
        </authorList>
    </citation>
    <scope>NUCLEOTIDE SEQUENCE [LARGE SCALE GENOMIC DNA]</scope>
    <source>
        <strain evidence="4 5">DSM 24629</strain>
    </source>
</reference>
<sequence length="180" mass="20442">MKLIFFSDIHGSEYYAKKAIEVLKEEKGDYIVLLGDLLYHGPRNDLPKEYNPKGVIELLNANKNNIIAVRGNCDSEVDQMVLKFPMMSDYTIIVNNDKKIFATHGHIYNEANMPQLNEKDILIHGHTHIPVAKEKEGIFILNPGSISLPKENNPSSFGVMTENEFLIKTFDGQIIKQIKL</sequence>
<evidence type="ECO:0000256" key="2">
    <source>
        <dbReference type="RuleBase" id="RU362039"/>
    </source>
</evidence>